<accession>A0A8S5V5A8</accession>
<evidence type="ECO:0000313" key="1">
    <source>
        <dbReference type="EMBL" id="DAG01938.1"/>
    </source>
</evidence>
<proteinExistence type="predicted"/>
<protein>
    <submittedName>
        <fullName evidence="1">Uncharacterized protein</fullName>
    </submittedName>
</protein>
<name>A0A8S5V5A8_9CAUD</name>
<sequence length="30" mass="3482">MAKLMFQKVTSPIFSFSNLLISSFSHFLIF</sequence>
<dbReference type="EMBL" id="BK016199">
    <property type="protein sequence ID" value="DAG01938.1"/>
    <property type="molecule type" value="Genomic_DNA"/>
</dbReference>
<reference evidence="1" key="1">
    <citation type="journal article" date="2021" name="Proc. Natl. Acad. Sci. U.S.A.">
        <title>A Catalog of Tens of Thousands of Viruses from Human Metagenomes Reveals Hidden Associations with Chronic Diseases.</title>
        <authorList>
            <person name="Tisza M.J."/>
            <person name="Buck C.B."/>
        </authorList>
    </citation>
    <scope>NUCLEOTIDE SEQUENCE</scope>
    <source>
        <strain evidence="1">CtYaH2</strain>
    </source>
</reference>
<organism evidence="1">
    <name type="scientific">Siphoviridae sp. ctYaH2</name>
    <dbReference type="NCBI Taxonomy" id="2825549"/>
    <lineage>
        <taxon>Viruses</taxon>
        <taxon>Duplodnaviria</taxon>
        <taxon>Heunggongvirae</taxon>
        <taxon>Uroviricota</taxon>
        <taxon>Caudoviricetes</taxon>
    </lineage>
</organism>